<dbReference type="InterPro" id="IPR015422">
    <property type="entry name" value="PyrdxlP-dep_Trfase_small"/>
</dbReference>
<dbReference type="PANTHER" id="PTHR48097">
    <property type="entry name" value="L-THREONINE ALDOLASE-RELATED"/>
    <property type="match status" value="1"/>
</dbReference>
<dbReference type="GO" id="GO:0006520">
    <property type="term" value="P:amino acid metabolic process"/>
    <property type="evidence" value="ECO:0007669"/>
    <property type="project" value="InterPro"/>
</dbReference>
<evidence type="ECO:0000256" key="3">
    <source>
        <dbReference type="ARBA" id="ARBA00022898"/>
    </source>
</evidence>
<reference evidence="6" key="1">
    <citation type="submission" date="2016-10" db="EMBL/GenBank/DDBJ databases">
        <title>The complete genome sequence of the rumen bacterium Butyrivibrio hungatei MB2003.</title>
        <authorList>
            <person name="Palevich N."/>
            <person name="Kelly W.J."/>
            <person name="Leahy S.C."/>
            <person name="Altermann E."/>
            <person name="Rakonjac J."/>
            <person name="Attwood G.T."/>
        </authorList>
    </citation>
    <scope>NUCLEOTIDE SEQUENCE [LARGE SCALE GENOMIC DNA]</scope>
    <source>
        <strain evidence="6">MB2003</strain>
    </source>
</reference>
<dbReference type="Gene3D" id="3.40.640.10">
    <property type="entry name" value="Type I PLP-dependent aspartate aminotransferase-like (Major domain)"/>
    <property type="match status" value="1"/>
</dbReference>
<dbReference type="AlphaFoldDB" id="A0A1D9P5E1"/>
<dbReference type="InterPro" id="IPR001597">
    <property type="entry name" value="ArAA_b-elim_lyase/Thr_aldolase"/>
</dbReference>
<feature type="domain" description="Aromatic amino acid beta-eliminating lyase/threonine aldolase" evidence="4">
    <location>
        <begin position="8"/>
        <end position="310"/>
    </location>
</feature>
<proteinExistence type="inferred from homology"/>
<protein>
    <submittedName>
        <fullName evidence="5">Threonine aldolase</fullName>
    </submittedName>
</protein>
<dbReference type="InterPro" id="IPR015421">
    <property type="entry name" value="PyrdxlP-dep_Trfase_major"/>
</dbReference>
<organism evidence="5 6">
    <name type="scientific">Butyrivibrio hungatei</name>
    <dbReference type="NCBI Taxonomy" id="185008"/>
    <lineage>
        <taxon>Bacteria</taxon>
        <taxon>Bacillati</taxon>
        <taxon>Bacillota</taxon>
        <taxon>Clostridia</taxon>
        <taxon>Lachnospirales</taxon>
        <taxon>Lachnospiraceae</taxon>
        <taxon>Butyrivibrio</taxon>
    </lineage>
</organism>
<dbReference type="KEGG" id="bhu:bhn_I2680"/>
<gene>
    <name evidence="5" type="ORF">bhn_I2680</name>
</gene>
<dbReference type="Proteomes" id="UP000179284">
    <property type="component" value="Chromosome I"/>
</dbReference>
<dbReference type="GO" id="GO:0016829">
    <property type="term" value="F:lyase activity"/>
    <property type="evidence" value="ECO:0007669"/>
    <property type="project" value="InterPro"/>
</dbReference>
<accession>A0A1D9P5E1</accession>
<dbReference type="Gene3D" id="3.90.1150.10">
    <property type="entry name" value="Aspartate Aminotransferase, domain 1"/>
    <property type="match status" value="1"/>
</dbReference>
<sequence>MDSRISFSSDYTKGAHPQILQRLQETNFEQIDGYGTDGYCKSAADKIKKICGQPNADVFFLVGGTQTNQTIIDMLLQPYEGVVAAETGHVAAHEAGAIEHAGHKVLTIPNLGEEKDTKKYGDNIGKIAAPDLKKLLEKFYGDANHEHMVFPGAVYISHPTEYGTLYTKAELTAISEVCKEYKIPLFLDGARLGYGLMSKRTDVTIQDIARLVDVFYIGGTKVGALFGEAVVFTKGVTTKHPIPVIKQHGALLAKGWLLGLQFDTLFTDDLYFKISENAIEMAELLRKGLEEKGYKIFLDSPTNQQFIVVDDDKLKELDKNIRYGFWEKYDDSHTVIRLATDWATTKEDVEKLMSFL</sequence>
<dbReference type="SUPFAM" id="SSF53383">
    <property type="entry name" value="PLP-dependent transferases"/>
    <property type="match status" value="1"/>
</dbReference>
<dbReference type="RefSeq" id="WP_071177287.1">
    <property type="nucleotide sequence ID" value="NZ_CP017831.1"/>
</dbReference>
<evidence type="ECO:0000256" key="2">
    <source>
        <dbReference type="ARBA" id="ARBA00006966"/>
    </source>
</evidence>
<evidence type="ECO:0000259" key="4">
    <source>
        <dbReference type="Pfam" id="PF01212"/>
    </source>
</evidence>
<keyword evidence="3" id="KW-0663">Pyridoxal phosphate</keyword>
<comment type="cofactor">
    <cofactor evidence="1">
        <name>pyridoxal 5'-phosphate</name>
        <dbReference type="ChEBI" id="CHEBI:597326"/>
    </cofactor>
</comment>
<dbReference type="OrthoDB" id="9774495at2"/>
<evidence type="ECO:0000256" key="1">
    <source>
        <dbReference type="ARBA" id="ARBA00001933"/>
    </source>
</evidence>
<evidence type="ECO:0000313" key="5">
    <source>
        <dbReference type="EMBL" id="AOZ97712.1"/>
    </source>
</evidence>
<evidence type="ECO:0000313" key="6">
    <source>
        <dbReference type="Proteomes" id="UP000179284"/>
    </source>
</evidence>
<dbReference type="Pfam" id="PF01212">
    <property type="entry name" value="Beta_elim_lyase"/>
    <property type="match status" value="1"/>
</dbReference>
<comment type="similarity">
    <text evidence="2">Belongs to the threonine aldolase family.</text>
</comment>
<dbReference type="InterPro" id="IPR015424">
    <property type="entry name" value="PyrdxlP-dep_Trfase"/>
</dbReference>
<keyword evidence="6" id="KW-1185">Reference proteome</keyword>
<name>A0A1D9P5E1_9FIRM</name>
<dbReference type="EMBL" id="CP017831">
    <property type="protein sequence ID" value="AOZ97712.1"/>
    <property type="molecule type" value="Genomic_DNA"/>
</dbReference>
<dbReference type="PANTHER" id="PTHR48097:SF5">
    <property type="entry name" value="LOW SPECIFICITY L-THREONINE ALDOLASE"/>
    <property type="match status" value="1"/>
</dbReference>